<keyword evidence="2" id="KW-1185">Reference proteome</keyword>
<dbReference type="EMBL" id="SSTG01000003">
    <property type="protein sequence ID" value="THG55222.1"/>
    <property type="molecule type" value="Genomic_DNA"/>
</dbReference>
<gene>
    <name evidence="1" type="ORF">E5990_00705</name>
</gene>
<proteinExistence type="predicted"/>
<accession>A0AC61S878</accession>
<reference evidence="1" key="1">
    <citation type="submission" date="2019-04" db="EMBL/GenBank/DDBJ databases">
        <title>Microbes associate with the intestines of laboratory mice.</title>
        <authorList>
            <person name="Navarre W."/>
            <person name="Wong E."/>
            <person name="Huang K.C."/>
            <person name="Tropini C."/>
            <person name="Ng K."/>
            <person name="Yu B."/>
        </authorList>
    </citation>
    <scope>NUCLEOTIDE SEQUENCE</scope>
    <source>
        <strain evidence="1">NM86_A22</strain>
    </source>
</reference>
<name>A0AC61S878_9BACT</name>
<comment type="caution">
    <text evidence="1">The sequence shown here is derived from an EMBL/GenBank/DDBJ whole genome shotgun (WGS) entry which is preliminary data.</text>
</comment>
<evidence type="ECO:0000313" key="2">
    <source>
        <dbReference type="Proteomes" id="UP000305401"/>
    </source>
</evidence>
<organism evidence="1 2">
    <name type="scientific">Muribaculum caecicola</name>
    <dbReference type="NCBI Taxonomy" id="3038144"/>
    <lineage>
        <taxon>Bacteria</taxon>
        <taxon>Pseudomonadati</taxon>
        <taxon>Bacteroidota</taxon>
        <taxon>Bacteroidia</taxon>
        <taxon>Bacteroidales</taxon>
        <taxon>Muribaculaceae</taxon>
        <taxon>Muribaculum</taxon>
    </lineage>
</organism>
<dbReference type="Proteomes" id="UP000305401">
    <property type="component" value="Unassembled WGS sequence"/>
</dbReference>
<evidence type="ECO:0000313" key="1">
    <source>
        <dbReference type="EMBL" id="THG55222.1"/>
    </source>
</evidence>
<protein>
    <submittedName>
        <fullName evidence="1">Uncharacterized protein</fullName>
    </submittedName>
</protein>
<sequence>MKLICKVTGWIIAALALMMPVGVCAKSRNAEQKRVSVIPNPKSMVQLQGELKIDNKNIAVAVSDTSLSMAADYLAGCLSHYGKPVVVSDNDKADILLLLTAPDSLLSVKGAYRLVVSTDKAVISAADYNGIINGIASLRQLLPPAAKKDAGKKFLSIQCVDIYDAPDYWWRGLHLDSSRHFWTIDEIESYIDLMALYKLSVFHWHLIDDQGWRVQIDRYPELTGRGAWRVFNQMDSACEAASVNDASMRIPRDRMRPGENGDSVYGGFYTKQQLRHIVSYAAARGIQVVPEFDVPGHSTILTVVHPEVSCNGKPNSSICPGKDETIEFCKNVYSELFDIFPSKYVHMGGDEVDKTVWKSCPHCKQRMLEHDIDSPEGLQAWFVRQMELFFRNNNRTLIGWDEIAYDGLGSETAIMWWRGDNRAVVSAATESGKHVTCTPTSCLYFDYPQTDAEIDKILSLNPREGLSPSQQRLINGLQGNVWCEYIPTMERIYTQILPRMLALSESAWNADTEKRITPAEFWLRLPDHLARFDAMGVAYRMPDCLIVKIKNK</sequence>